<evidence type="ECO:0000256" key="3">
    <source>
        <dbReference type="ARBA" id="ARBA00022089"/>
    </source>
</evidence>
<dbReference type="InterPro" id="IPR046756">
    <property type="entry name" value="VAS1/VOA1_TM"/>
</dbReference>
<feature type="transmembrane region" description="Helical" evidence="10">
    <location>
        <begin position="250"/>
        <end position="282"/>
    </location>
</feature>
<keyword evidence="6" id="KW-0256">Endoplasmic reticulum</keyword>
<dbReference type="EMBL" id="ML975151">
    <property type="protein sequence ID" value="KAF1815993.1"/>
    <property type="molecule type" value="Genomic_DNA"/>
</dbReference>
<evidence type="ECO:0000256" key="4">
    <source>
        <dbReference type="ARBA" id="ARBA00022692"/>
    </source>
</evidence>
<dbReference type="GO" id="GO:0071555">
    <property type="term" value="P:cell wall organization"/>
    <property type="evidence" value="ECO:0007669"/>
    <property type="project" value="UniProtKB-KW"/>
</dbReference>
<evidence type="ECO:0000256" key="5">
    <source>
        <dbReference type="ARBA" id="ARBA00022729"/>
    </source>
</evidence>
<evidence type="ECO:0000256" key="1">
    <source>
        <dbReference type="ARBA" id="ARBA00004115"/>
    </source>
</evidence>
<evidence type="ECO:0000313" key="15">
    <source>
        <dbReference type="RefSeq" id="XP_033537624.1"/>
    </source>
</evidence>
<evidence type="ECO:0000256" key="7">
    <source>
        <dbReference type="ARBA" id="ARBA00022989"/>
    </source>
</evidence>
<reference evidence="15" key="3">
    <citation type="submission" date="2025-04" db="UniProtKB">
        <authorList>
            <consortium name="RefSeq"/>
        </authorList>
    </citation>
    <scope>IDENTIFICATION</scope>
    <source>
        <strain evidence="15">CBS 781.70</strain>
    </source>
</reference>
<dbReference type="GO" id="GO:0009272">
    <property type="term" value="P:fungal-type cell wall biogenesis"/>
    <property type="evidence" value="ECO:0007669"/>
    <property type="project" value="TreeGrafter"/>
</dbReference>
<dbReference type="Proteomes" id="UP000504638">
    <property type="component" value="Unplaced"/>
</dbReference>
<evidence type="ECO:0000313" key="14">
    <source>
        <dbReference type="Proteomes" id="UP000504638"/>
    </source>
</evidence>
<proteinExistence type="inferred from homology"/>
<comment type="subcellular location">
    <subcellularLocation>
        <location evidence="1">Endoplasmic reticulum membrane</location>
        <topology evidence="1">Single-pass type I membrane protein</topology>
    </subcellularLocation>
</comment>
<keyword evidence="9" id="KW-0961">Cell wall biogenesis/degradation</keyword>
<dbReference type="AlphaFoldDB" id="A0A6G1GD87"/>
<protein>
    <recommendedName>
        <fullName evidence="3">Protein BIG1</fullName>
    </recommendedName>
</protein>
<comment type="similarity">
    <text evidence="2">Belongs to the BIG1 family.</text>
</comment>
<dbReference type="OrthoDB" id="9985059at2759"/>
<dbReference type="GO" id="GO:0005789">
    <property type="term" value="C:endoplasmic reticulum membrane"/>
    <property type="evidence" value="ECO:0007669"/>
    <property type="project" value="UniProtKB-SubCell"/>
</dbReference>
<evidence type="ECO:0000256" key="9">
    <source>
        <dbReference type="ARBA" id="ARBA00023316"/>
    </source>
</evidence>
<dbReference type="RefSeq" id="XP_033537624.1">
    <property type="nucleotide sequence ID" value="XM_033681060.1"/>
</dbReference>
<dbReference type="GO" id="GO:0006078">
    <property type="term" value="P:(1-&gt;6)-beta-D-glucan biosynthetic process"/>
    <property type="evidence" value="ECO:0007669"/>
    <property type="project" value="TreeGrafter"/>
</dbReference>
<evidence type="ECO:0000256" key="8">
    <source>
        <dbReference type="ARBA" id="ARBA00023136"/>
    </source>
</evidence>
<dbReference type="GeneID" id="54421630"/>
<feature type="chain" id="PRO_5044632018" description="Protein BIG1" evidence="11">
    <location>
        <begin position="19"/>
        <end position="295"/>
    </location>
</feature>
<evidence type="ECO:0000256" key="10">
    <source>
        <dbReference type="SAM" id="Phobius"/>
    </source>
</evidence>
<dbReference type="Pfam" id="PF20520">
    <property type="entry name" value="Ac45-VOA1_TM"/>
    <property type="match status" value="1"/>
</dbReference>
<sequence length="295" mass="32425">MALQRLSLLAMTLPLAASFQNTSPFFLLSTNQIPVSSLDSIPLQSGSSVLSSTKDVLSTCPSDTYILISQPGTSPLDFTDGDATPHLRKLLQKDTDRVRSSATIPNVLGSVDVNELAQWLSQKCHARIDDIDVNAYISPSQSELPRVIKAEFPMLPVDEFRAGKLSSYDSFLHSLLSTFENQSLTLLYTTTPPPASYVPSQENLSPTYEMDDPFASVLHEDLRRDVSAHDSEGTLPEGGLFERYQFFSPAIFMTLIVSILLLLVLYIAISALSGLQVSYFAFSKEMGPSGYKKIQ</sequence>
<accession>A0A6G1GD87</accession>
<dbReference type="PANTHER" id="PTHR28285">
    <property type="entry name" value="PROTEIN BIG1"/>
    <property type="match status" value="1"/>
</dbReference>
<reference evidence="15" key="2">
    <citation type="submission" date="2020-04" db="EMBL/GenBank/DDBJ databases">
        <authorList>
            <consortium name="NCBI Genome Project"/>
        </authorList>
    </citation>
    <scope>NUCLEOTIDE SEQUENCE</scope>
    <source>
        <strain evidence="15">CBS 781.70</strain>
    </source>
</reference>
<gene>
    <name evidence="13 15" type="ORF">P152DRAFT_471350</name>
</gene>
<dbReference type="InterPro" id="IPR037654">
    <property type="entry name" value="Big1"/>
</dbReference>
<keyword evidence="8 10" id="KW-0472">Membrane</keyword>
<evidence type="ECO:0000256" key="6">
    <source>
        <dbReference type="ARBA" id="ARBA00022824"/>
    </source>
</evidence>
<keyword evidence="7 10" id="KW-1133">Transmembrane helix</keyword>
<evidence type="ECO:0000313" key="13">
    <source>
        <dbReference type="EMBL" id="KAF1815993.1"/>
    </source>
</evidence>
<evidence type="ECO:0000256" key="2">
    <source>
        <dbReference type="ARBA" id="ARBA00008203"/>
    </source>
</evidence>
<dbReference type="PANTHER" id="PTHR28285:SF1">
    <property type="entry name" value="PROTEIN BIG1"/>
    <property type="match status" value="1"/>
</dbReference>
<reference evidence="13 15" key="1">
    <citation type="submission" date="2020-01" db="EMBL/GenBank/DDBJ databases">
        <authorList>
            <consortium name="DOE Joint Genome Institute"/>
            <person name="Haridas S."/>
            <person name="Albert R."/>
            <person name="Binder M."/>
            <person name="Bloem J."/>
            <person name="Labutti K."/>
            <person name="Salamov A."/>
            <person name="Andreopoulos B."/>
            <person name="Baker S.E."/>
            <person name="Barry K."/>
            <person name="Bills G."/>
            <person name="Bluhm B.H."/>
            <person name="Cannon C."/>
            <person name="Castanera R."/>
            <person name="Culley D.E."/>
            <person name="Daum C."/>
            <person name="Ezra D."/>
            <person name="Gonzalez J.B."/>
            <person name="Henrissat B."/>
            <person name="Kuo A."/>
            <person name="Liang C."/>
            <person name="Lipzen A."/>
            <person name="Lutzoni F."/>
            <person name="Magnuson J."/>
            <person name="Mondo S."/>
            <person name="Nolan M."/>
            <person name="Ohm R."/>
            <person name="Pangilinan J."/>
            <person name="Park H.-J."/>
            <person name="Ramirez L."/>
            <person name="Alfaro M."/>
            <person name="Sun H."/>
            <person name="Tritt A."/>
            <person name="Yoshinaga Y."/>
            <person name="Zwiers L.-H."/>
            <person name="Turgeon B.G."/>
            <person name="Goodwin S.B."/>
            <person name="Spatafora J.W."/>
            <person name="Crous P.W."/>
            <person name="Grigoriev I.V."/>
        </authorList>
    </citation>
    <scope>NUCLEOTIDE SEQUENCE</scope>
    <source>
        <strain evidence="13 15">CBS 781.70</strain>
    </source>
</reference>
<feature type="domain" description="V-type proton ATPase subunit S1/VOA1 transmembrane" evidence="12">
    <location>
        <begin position="245"/>
        <end position="284"/>
    </location>
</feature>
<evidence type="ECO:0000259" key="12">
    <source>
        <dbReference type="Pfam" id="PF20520"/>
    </source>
</evidence>
<keyword evidence="4 10" id="KW-0812">Transmembrane</keyword>
<name>A0A6G1GD87_9PEZI</name>
<keyword evidence="14" id="KW-1185">Reference proteome</keyword>
<feature type="signal peptide" evidence="11">
    <location>
        <begin position="1"/>
        <end position="18"/>
    </location>
</feature>
<organism evidence="13">
    <name type="scientific">Eremomyces bilateralis CBS 781.70</name>
    <dbReference type="NCBI Taxonomy" id="1392243"/>
    <lineage>
        <taxon>Eukaryota</taxon>
        <taxon>Fungi</taxon>
        <taxon>Dikarya</taxon>
        <taxon>Ascomycota</taxon>
        <taxon>Pezizomycotina</taxon>
        <taxon>Dothideomycetes</taxon>
        <taxon>Dothideomycetes incertae sedis</taxon>
        <taxon>Eremomycetales</taxon>
        <taxon>Eremomycetaceae</taxon>
        <taxon>Eremomyces</taxon>
    </lineage>
</organism>
<keyword evidence="5 11" id="KW-0732">Signal</keyword>
<evidence type="ECO:0000256" key="11">
    <source>
        <dbReference type="SAM" id="SignalP"/>
    </source>
</evidence>